<reference evidence="3 4" key="1">
    <citation type="submission" date="2021-12" db="EMBL/GenBank/DDBJ databases">
        <title>Discovery of the Pendulisporaceae a myxobacterial family with distinct sporulation behavior and unique specialized metabolism.</title>
        <authorList>
            <person name="Garcia R."/>
            <person name="Popoff A."/>
            <person name="Bader C.D."/>
            <person name="Loehr J."/>
            <person name="Walesch S."/>
            <person name="Walt C."/>
            <person name="Boldt J."/>
            <person name="Bunk B."/>
            <person name="Haeckl F.J.F.P.J."/>
            <person name="Gunesch A.P."/>
            <person name="Birkelbach J."/>
            <person name="Nuebel U."/>
            <person name="Pietschmann T."/>
            <person name="Bach T."/>
            <person name="Mueller R."/>
        </authorList>
    </citation>
    <scope>NUCLEOTIDE SEQUENCE [LARGE SCALE GENOMIC DNA]</scope>
    <source>
        <strain evidence="3 4">MSr11954</strain>
    </source>
</reference>
<dbReference type="PROSITE" id="PS51257">
    <property type="entry name" value="PROKAR_LIPOPROTEIN"/>
    <property type="match status" value="1"/>
</dbReference>
<dbReference type="RefSeq" id="WP_394828923.1">
    <property type="nucleotide sequence ID" value="NZ_CP089984.1"/>
</dbReference>
<accession>A0ABZ2M9V5</accession>
<evidence type="ECO:0000313" key="4">
    <source>
        <dbReference type="Proteomes" id="UP001370348"/>
    </source>
</evidence>
<gene>
    <name evidence="3" type="ORF">LZC94_18960</name>
</gene>
<organism evidence="3 4">
    <name type="scientific">Pendulispora albinea</name>
    <dbReference type="NCBI Taxonomy" id="2741071"/>
    <lineage>
        <taxon>Bacteria</taxon>
        <taxon>Pseudomonadati</taxon>
        <taxon>Myxococcota</taxon>
        <taxon>Myxococcia</taxon>
        <taxon>Myxococcales</taxon>
        <taxon>Sorangiineae</taxon>
        <taxon>Pendulisporaceae</taxon>
        <taxon>Pendulispora</taxon>
    </lineage>
</organism>
<sequence>MMRPTIVLGLFTSSVALATLAAAAGLIGACSKDDDCSALLQCINNVNVHLRVALPPQQMREATIKVCRNDVCSSGKPEFLPTQPGERQKVITKGALTAEVTLDVAEAGKSYSISAVVPIDDQSIQPNKDRYDLQVRRNETDVGAISEVAKYEESNPNGPNCPSVCTNATIGTP</sequence>
<feature type="signal peptide" evidence="2">
    <location>
        <begin position="1"/>
        <end position="18"/>
    </location>
</feature>
<proteinExistence type="predicted"/>
<evidence type="ECO:0000256" key="1">
    <source>
        <dbReference type="SAM" id="MobiDB-lite"/>
    </source>
</evidence>
<evidence type="ECO:0000313" key="3">
    <source>
        <dbReference type="EMBL" id="WXB19298.1"/>
    </source>
</evidence>
<feature type="chain" id="PRO_5046489010" evidence="2">
    <location>
        <begin position="19"/>
        <end position="173"/>
    </location>
</feature>
<evidence type="ECO:0000256" key="2">
    <source>
        <dbReference type="SAM" id="SignalP"/>
    </source>
</evidence>
<keyword evidence="2" id="KW-0732">Signal</keyword>
<feature type="compositionally biased region" description="Polar residues" evidence="1">
    <location>
        <begin position="154"/>
        <end position="173"/>
    </location>
</feature>
<dbReference type="EMBL" id="CP089984">
    <property type="protein sequence ID" value="WXB19298.1"/>
    <property type="molecule type" value="Genomic_DNA"/>
</dbReference>
<dbReference type="Proteomes" id="UP001370348">
    <property type="component" value="Chromosome"/>
</dbReference>
<feature type="region of interest" description="Disordered" evidence="1">
    <location>
        <begin position="152"/>
        <end position="173"/>
    </location>
</feature>
<keyword evidence="4" id="KW-1185">Reference proteome</keyword>
<name>A0ABZ2M9V5_9BACT</name>
<protein>
    <submittedName>
        <fullName evidence="3">Uncharacterized protein</fullName>
    </submittedName>
</protein>